<evidence type="ECO:0000313" key="4">
    <source>
        <dbReference type="Proteomes" id="UP000266305"/>
    </source>
</evidence>
<sequence length="435" mass="46623">MMLRLAAALILFALPVRADVQIQDVTSPGGIHAWLVESHELPFTALEIRFRGGTSLDAEGARGAVNLMTGLLEEGAGDLDAQGFARARDGLAANFSFRPSTDAVSVSARFLTENRDEAVDLLRLALVEPRFDADAIDRVRGQVLSGLASDAKDPNHISGQVFDAQAFGDHPYGSDGSGTPESVQGLTREQVVAAHRAALARDRIYVAAAGDIDSESLGLLLDRLLGDLPVQGAPMPPRADWKLHGGVTVVDFPTPQASVRFGQTGIERDDPDFFPAYVLNEILGGGRFGSRLMTEVREKRGLTYGIGSYLLPMDHAETMMGAFASSNATVGQAIDLVREEWRRTAAEGVTAEELEATKTYLTGSYPLRFDGNGPIASILVGMQMEGLPIDYPVTRNEKIEAVTLEDVKRVAQSLLKPEALHFVVVGQPEGVASDG</sequence>
<evidence type="ECO:0000313" key="3">
    <source>
        <dbReference type="EMBL" id="RHZ94899.1"/>
    </source>
</evidence>
<dbReference type="GO" id="GO:0046872">
    <property type="term" value="F:metal ion binding"/>
    <property type="evidence" value="ECO:0007669"/>
    <property type="project" value="InterPro"/>
</dbReference>
<dbReference type="EMBL" id="QWGP01000010">
    <property type="protein sequence ID" value="RHZ94899.1"/>
    <property type="molecule type" value="Genomic_DNA"/>
</dbReference>
<reference evidence="3 4" key="1">
    <citation type="submission" date="2018-08" db="EMBL/GenBank/DDBJ databases">
        <title>Draft genome sequence of Rhodobacter sphaeroides FY.</title>
        <authorList>
            <person name="Rayyan A."/>
            <person name="Meyer T.E."/>
            <person name="Kyndt J.A."/>
        </authorList>
    </citation>
    <scope>NUCLEOTIDE SEQUENCE [LARGE SCALE GENOMIC DNA]</scope>
    <source>
        <strain evidence="3 4">FY</strain>
    </source>
</reference>
<dbReference type="Pfam" id="PF05193">
    <property type="entry name" value="Peptidase_M16_C"/>
    <property type="match status" value="1"/>
</dbReference>
<feature type="chain" id="PRO_5044016059" evidence="1">
    <location>
        <begin position="19"/>
        <end position="435"/>
    </location>
</feature>
<evidence type="ECO:0000256" key="1">
    <source>
        <dbReference type="SAM" id="SignalP"/>
    </source>
</evidence>
<keyword evidence="1" id="KW-0732">Signal</keyword>
<evidence type="ECO:0000259" key="2">
    <source>
        <dbReference type="Pfam" id="PF05193"/>
    </source>
</evidence>
<dbReference type="PANTHER" id="PTHR11851">
    <property type="entry name" value="METALLOPROTEASE"/>
    <property type="match status" value="1"/>
</dbReference>
<dbReference type="SUPFAM" id="SSF63411">
    <property type="entry name" value="LuxS/MPP-like metallohydrolase"/>
    <property type="match status" value="2"/>
</dbReference>
<feature type="domain" description="Peptidase M16 C-terminal" evidence="2">
    <location>
        <begin position="186"/>
        <end position="359"/>
    </location>
</feature>
<dbReference type="Gene3D" id="3.30.830.10">
    <property type="entry name" value="Metalloenzyme, LuxS/M16 peptidase-like"/>
    <property type="match status" value="2"/>
</dbReference>
<gene>
    <name evidence="3" type="ORF">D1114_10700</name>
</gene>
<dbReference type="RefSeq" id="WP_119000151.1">
    <property type="nucleotide sequence ID" value="NZ_QWGP01000010.1"/>
</dbReference>
<proteinExistence type="predicted"/>
<dbReference type="PANTHER" id="PTHR11851:SF224">
    <property type="entry name" value="PROCESSING PROTEASE"/>
    <property type="match status" value="1"/>
</dbReference>
<comment type="caution">
    <text evidence="3">The sequence shown here is derived from an EMBL/GenBank/DDBJ whole genome shotgun (WGS) entry which is preliminary data.</text>
</comment>
<dbReference type="InterPro" id="IPR050361">
    <property type="entry name" value="MPP/UQCRC_Complex"/>
</dbReference>
<dbReference type="AlphaFoldDB" id="A0AAX1ULG9"/>
<dbReference type="InterPro" id="IPR011249">
    <property type="entry name" value="Metalloenz_LuxS/M16"/>
</dbReference>
<feature type="signal peptide" evidence="1">
    <location>
        <begin position="1"/>
        <end position="18"/>
    </location>
</feature>
<organism evidence="3 4">
    <name type="scientific">Cereibacter sphaeroides</name>
    <name type="common">Rhodobacter sphaeroides</name>
    <dbReference type="NCBI Taxonomy" id="1063"/>
    <lineage>
        <taxon>Bacteria</taxon>
        <taxon>Pseudomonadati</taxon>
        <taxon>Pseudomonadota</taxon>
        <taxon>Alphaproteobacteria</taxon>
        <taxon>Rhodobacterales</taxon>
        <taxon>Paracoccaceae</taxon>
        <taxon>Cereibacter</taxon>
    </lineage>
</organism>
<protein>
    <submittedName>
        <fullName evidence="3">Insulinase family protein</fullName>
    </submittedName>
</protein>
<name>A0AAX1ULG9_CERSP</name>
<accession>A0AAX1ULG9</accession>
<dbReference type="Proteomes" id="UP000266305">
    <property type="component" value="Unassembled WGS sequence"/>
</dbReference>
<dbReference type="InterPro" id="IPR007863">
    <property type="entry name" value="Peptidase_M16_C"/>
</dbReference>